<reference evidence="2" key="1">
    <citation type="journal article" date="2015" name="Nat. Genet.">
        <title>The genome and transcriptome of the zoonotic hookworm Ancylostoma ceylanicum identify infection-specific gene families.</title>
        <authorList>
            <person name="Schwarz E.M."/>
            <person name="Hu Y."/>
            <person name="Antoshechkin I."/>
            <person name="Miller M.M."/>
            <person name="Sternberg P.W."/>
            <person name="Aroian R.V."/>
        </authorList>
    </citation>
    <scope>NUCLEOTIDE SEQUENCE</scope>
    <source>
        <strain evidence="2">HY135</strain>
    </source>
</reference>
<comment type="caution">
    <text evidence="1">The sequence shown here is derived from an EMBL/GenBank/DDBJ whole genome shotgun (WGS) entry which is preliminary data.</text>
</comment>
<protein>
    <submittedName>
        <fullName evidence="1">Uncharacterized protein</fullName>
    </submittedName>
</protein>
<name>A0A016TRP9_9BILA</name>
<dbReference type="AlphaFoldDB" id="A0A016TRP9"/>
<evidence type="ECO:0000313" key="2">
    <source>
        <dbReference type="Proteomes" id="UP000024635"/>
    </source>
</evidence>
<accession>A0A016TRP9</accession>
<keyword evidence="2" id="KW-1185">Reference proteome</keyword>
<dbReference type="Proteomes" id="UP000024635">
    <property type="component" value="Unassembled WGS sequence"/>
</dbReference>
<sequence length="104" mass="11676">MIYQIIFVPMKSVIFKFSGLNPARRKGVWVLSKNGRGNRLKCCGDMSLNPKFRSPMDTRTAPAVSDSQAVSYERMKANANSIVKSKNFSKSLKLFPCGCIRIKI</sequence>
<dbReference type="EMBL" id="JARK01001418">
    <property type="protein sequence ID" value="EYC05327.1"/>
    <property type="molecule type" value="Genomic_DNA"/>
</dbReference>
<proteinExistence type="predicted"/>
<organism evidence="1 2">
    <name type="scientific">Ancylostoma ceylanicum</name>
    <dbReference type="NCBI Taxonomy" id="53326"/>
    <lineage>
        <taxon>Eukaryota</taxon>
        <taxon>Metazoa</taxon>
        <taxon>Ecdysozoa</taxon>
        <taxon>Nematoda</taxon>
        <taxon>Chromadorea</taxon>
        <taxon>Rhabditida</taxon>
        <taxon>Rhabditina</taxon>
        <taxon>Rhabditomorpha</taxon>
        <taxon>Strongyloidea</taxon>
        <taxon>Ancylostomatidae</taxon>
        <taxon>Ancylostomatinae</taxon>
        <taxon>Ancylostoma</taxon>
    </lineage>
</organism>
<gene>
    <name evidence="1" type="primary">Acey_s0082.g1522</name>
    <name evidence="1" type="ORF">Y032_0082g1522</name>
</gene>
<evidence type="ECO:0000313" key="1">
    <source>
        <dbReference type="EMBL" id="EYC05327.1"/>
    </source>
</evidence>